<dbReference type="EMBL" id="MN739684">
    <property type="protein sequence ID" value="QHT20996.1"/>
    <property type="molecule type" value="Genomic_DNA"/>
</dbReference>
<evidence type="ECO:0000259" key="1">
    <source>
        <dbReference type="Pfam" id="PF03749"/>
    </source>
</evidence>
<dbReference type="GO" id="GO:0003677">
    <property type="term" value="F:DNA binding"/>
    <property type="evidence" value="ECO:0007669"/>
    <property type="project" value="InterPro"/>
</dbReference>
<proteinExistence type="predicted"/>
<accession>A0A6C0DVL5</accession>
<dbReference type="AlphaFoldDB" id="A0A6C0DVL5"/>
<protein>
    <recommendedName>
        <fullName evidence="1">Sugar fermentation stimulation protein C-terminal domain-containing protein</fullName>
    </recommendedName>
</protein>
<reference evidence="2" key="1">
    <citation type="journal article" date="2020" name="Nature">
        <title>Giant virus diversity and host interactions through global metagenomics.</title>
        <authorList>
            <person name="Schulz F."/>
            <person name="Roux S."/>
            <person name="Paez-Espino D."/>
            <person name="Jungbluth S."/>
            <person name="Walsh D.A."/>
            <person name="Denef V.J."/>
            <person name="McMahon K.D."/>
            <person name="Konstantinidis K.T."/>
            <person name="Eloe-Fadrosh E.A."/>
            <person name="Kyrpides N.C."/>
            <person name="Woyke T."/>
        </authorList>
    </citation>
    <scope>NUCLEOTIDE SEQUENCE</scope>
    <source>
        <strain evidence="2">GVMAG-M-3300023174-75</strain>
    </source>
</reference>
<dbReference type="Pfam" id="PF03749">
    <property type="entry name" value="SfsA"/>
    <property type="match status" value="2"/>
</dbReference>
<evidence type="ECO:0000313" key="2">
    <source>
        <dbReference type="EMBL" id="QHT20996.1"/>
    </source>
</evidence>
<dbReference type="Gene3D" id="3.40.1350.60">
    <property type="match status" value="1"/>
</dbReference>
<dbReference type="PANTHER" id="PTHR30545:SF3">
    <property type="entry name" value="SUGAR FERMENTATION STIMULATION PROTEIN C-TERMINAL DOMAIN-CONTAINING PROTEIN"/>
    <property type="match status" value="1"/>
</dbReference>
<feature type="domain" description="Sugar fermentation stimulation protein C-terminal" evidence="1">
    <location>
        <begin position="105"/>
        <end position="162"/>
    </location>
</feature>
<name>A0A6C0DVL5_9ZZZZ</name>
<dbReference type="InterPro" id="IPR005224">
    <property type="entry name" value="SfsA"/>
</dbReference>
<organism evidence="2">
    <name type="scientific">viral metagenome</name>
    <dbReference type="NCBI Taxonomy" id="1070528"/>
    <lineage>
        <taxon>unclassified sequences</taxon>
        <taxon>metagenomes</taxon>
        <taxon>organismal metagenomes</taxon>
    </lineage>
</organism>
<sequence>MLHKLYDLELVKIISRPSKVCKTPYVADIQLVNGTIVQAHCASLGCCGLCEKDCYVYASPMKSNCAQSKSKVCSYKIYLSNFYEEKVINKLLISNKQLIGIDPKLAETLVENALTQNYLKTLCNIKTYKREVCLLNSRFDFAGIDANGKYFVLEVKNVPLADYADVSSSDRKKMIKHGDFAHIDILQKIAYFPDGYRKKKGMVVSERALKHINELAEISHSKIIRPIICFVIQRTDVSSFQASLLDPIYKTAFNEAIEKGVEVIVLVVSWNEQGEATFVSCDLPVNY</sequence>
<dbReference type="PANTHER" id="PTHR30545">
    <property type="entry name" value="SUGAR FERMENTATION STIMULATION PROTEIN A"/>
    <property type="match status" value="1"/>
</dbReference>
<feature type="domain" description="Sugar fermentation stimulation protein C-terminal" evidence="1">
    <location>
        <begin position="187"/>
        <end position="273"/>
    </location>
</feature>
<dbReference type="InterPro" id="IPR040452">
    <property type="entry name" value="SfsA_C"/>
</dbReference>